<organism evidence="2 3">
    <name type="scientific">Trapa natans</name>
    <name type="common">Water chestnut</name>
    <dbReference type="NCBI Taxonomy" id="22666"/>
    <lineage>
        <taxon>Eukaryota</taxon>
        <taxon>Viridiplantae</taxon>
        <taxon>Streptophyta</taxon>
        <taxon>Embryophyta</taxon>
        <taxon>Tracheophyta</taxon>
        <taxon>Spermatophyta</taxon>
        <taxon>Magnoliopsida</taxon>
        <taxon>eudicotyledons</taxon>
        <taxon>Gunneridae</taxon>
        <taxon>Pentapetalae</taxon>
        <taxon>rosids</taxon>
        <taxon>malvids</taxon>
        <taxon>Myrtales</taxon>
        <taxon>Lythraceae</taxon>
        <taxon>Trapa</taxon>
    </lineage>
</organism>
<dbReference type="AlphaFoldDB" id="A0AAN7LN07"/>
<feature type="region of interest" description="Disordered" evidence="1">
    <location>
        <begin position="155"/>
        <end position="176"/>
    </location>
</feature>
<feature type="region of interest" description="Disordered" evidence="1">
    <location>
        <begin position="202"/>
        <end position="225"/>
    </location>
</feature>
<evidence type="ECO:0000313" key="3">
    <source>
        <dbReference type="Proteomes" id="UP001346149"/>
    </source>
</evidence>
<proteinExistence type="predicted"/>
<evidence type="ECO:0000256" key="1">
    <source>
        <dbReference type="SAM" id="MobiDB-lite"/>
    </source>
</evidence>
<dbReference type="InterPro" id="IPR040420">
    <property type="entry name" value="At1g76660-like"/>
</dbReference>
<protein>
    <submittedName>
        <fullName evidence="2">Uncharacterized protein</fullName>
    </submittedName>
</protein>
<sequence length="413" mass="43869">MTMSNARNNPAAVQTINAAAAAIITADIRTQPTIAQKKRWGSCWSLYMCFGLGRTSKRIGHAVLVPEPVHPPAAPNPPPPTTSAVPFIAPPSSPASFLQSNPPSIPQSPTKLLSLASLSAASHSTSGSAPAFSIGPYAYETQLVSPPVFSTFTTEPSTAAYTPPPESVQATRPSSPDVPFAQLVASSLERTRKKCVPQQFYYPGSPGSQLKSPGSGVTNSGTSSPFPDKLRSVKILGFEHFLNRKCGSRLGSGSVTPDGPGLWSRLGSGSLTPCQEIYPVDEQIVGEVGSAFNSESGPRNEEDAALMVHHRVSFELTGEDVARCLESKSAAASFRTPLEFPDTDAPEGSIENQCLVTVRSGKEFNFMNAGEHFTSQPESSSGSEWWAHVKASARDSKSRNGWSFFPFLGPQVS</sequence>
<dbReference type="Proteomes" id="UP001346149">
    <property type="component" value="Unassembled WGS sequence"/>
</dbReference>
<dbReference type="PANTHER" id="PTHR31798:SF10">
    <property type="entry name" value="OS02G0822000 PROTEIN"/>
    <property type="match status" value="1"/>
</dbReference>
<feature type="compositionally biased region" description="Polar residues" evidence="1">
    <location>
        <begin position="206"/>
        <end position="225"/>
    </location>
</feature>
<dbReference type="EMBL" id="JAXQNO010000012">
    <property type="protein sequence ID" value="KAK4787469.1"/>
    <property type="molecule type" value="Genomic_DNA"/>
</dbReference>
<gene>
    <name evidence="2" type="ORF">SAY86_011302</name>
</gene>
<reference evidence="2 3" key="1">
    <citation type="journal article" date="2023" name="Hortic Res">
        <title>Pangenome of water caltrop reveals structural variations and asymmetric subgenome divergence after allopolyploidization.</title>
        <authorList>
            <person name="Zhang X."/>
            <person name="Chen Y."/>
            <person name="Wang L."/>
            <person name="Yuan Y."/>
            <person name="Fang M."/>
            <person name="Shi L."/>
            <person name="Lu R."/>
            <person name="Comes H.P."/>
            <person name="Ma Y."/>
            <person name="Chen Y."/>
            <person name="Huang G."/>
            <person name="Zhou Y."/>
            <person name="Zheng Z."/>
            <person name="Qiu Y."/>
        </authorList>
    </citation>
    <scope>NUCLEOTIDE SEQUENCE [LARGE SCALE GENOMIC DNA]</scope>
    <source>
        <strain evidence="2">F231</strain>
    </source>
</reference>
<accession>A0AAN7LN07</accession>
<keyword evidence="3" id="KW-1185">Reference proteome</keyword>
<comment type="caution">
    <text evidence="2">The sequence shown here is derived from an EMBL/GenBank/DDBJ whole genome shotgun (WGS) entry which is preliminary data.</text>
</comment>
<dbReference type="PANTHER" id="PTHR31798">
    <property type="entry name" value="HYDROXYPROLINE-RICH GLYCOPROTEIN-LIKE"/>
    <property type="match status" value="1"/>
</dbReference>
<evidence type="ECO:0000313" key="2">
    <source>
        <dbReference type="EMBL" id="KAK4787469.1"/>
    </source>
</evidence>
<name>A0AAN7LN07_TRANT</name>